<evidence type="ECO:0000313" key="2">
    <source>
        <dbReference type="Proteomes" id="UP000798662"/>
    </source>
</evidence>
<sequence length="97" mass="10687">MSCWRVCAVAAMIVVAWAAVVHVAWERAFEGAGVTPLPIVPFPARWVFFDICLVPTCPLLLSISSLCPFLASLVPFASIPPLFFSRRQGRLPASRWT</sequence>
<reference evidence="1" key="1">
    <citation type="submission" date="2019-11" db="EMBL/GenBank/DDBJ databases">
        <title>Nori genome reveals adaptations in red seaweeds to the harsh intertidal environment.</title>
        <authorList>
            <person name="Wang D."/>
            <person name="Mao Y."/>
        </authorList>
    </citation>
    <scope>NUCLEOTIDE SEQUENCE</scope>
    <source>
        <tissue evidence="1">Gametophyte</tissue>
    </source>
</reference>
<keyword evidence="2" id="KW-1185">Reference proteome</keyword>
<proteinExistence type="predicted"/>
<gene>
    <name evidence="1" type="ORF">I4F81_012471</name>
</gene>
<dbReference type="Proteomes" id="UP000798662">
    <property type="component" value="Chromosome 3"/>
</dbReference>
<comment type="caution">
    <text evidence="1">The sequence shown here is derived from an EMBL/GenBank/DDBJ whole genome shotgun (WGS) entry which is preliminary data.</text>
</comment>
<name>A0ACC3CIL7_PYRYE</name>
<accession>A0ACC3CIL7</accession>
<protein>
    <submittedName>
        <fullName evidence="1">Uncharacterized protein</fullName>
    </submittedName>
</protein>
<dbReference type="EMBL" id="CM020620">
    <property type="protein sequence ID" value="KAK1870007.1"/>
    <property type="molecule type" value="Genomic_DNA"/>
</dbReference>
<evidence type="ECO:0000313" key="1">
    <source>
        <dbReference type="EMBL" id="KAK1870007.1"/>
    </source>
</evidence>
<organism evidence="1 2">
    <name type="scientific">Pyropia yezoensis</name>
    <name type="common">Susabi-nori</name>
    <name type="synonym">Porphyra yezoensis</name>
    <dbReference type="NCBI Taxonomy" id="2788"/>
    <lineage>
        <taxon>Eukaryota</taxon>
        <taxon>Rhodophyta</taxon>
        <taxon>Bangiophyceae</taxon>
        <taxon>Bangiales</taxon>
        <taxon>Bangiaceae</taxon>
        <taxon>Pyropia</taxon>
    </lineage>
</organism>